<dbReference type="PANTHER" id="PTHR47969:SF15">
    <property type="entry name" value="CHROMOSOME-ASSOCIATED KINESIN KIF4A-RELATED"/>
    <property type="match status" value="1"/>
</dbReference>
<proteinExistence type="inferred from homology"/>
<accession>E2ADM5</accession>
<dbReference type="OMA" id="QCKTGAF"/>
<keyword evidence="13" id="KW-1185">Reference proteome</keyword>
<dbReference type="InParanoid" id="E2ADM5"/>
<feature type="coiled-coil region" evidence="9">
    <location>
        <begin position="389"/>
        <end position="511"/>
    </location>
</feature>
<evidence type="ECO:0000256" key="1">
    <source>
        <dbReference type="ARBA" id="ARBA00004245"/>
    </source>
</evidence>
<dbReference type="Gene3D" id="3.40.850.10">
    <property type="entry name" value="Kinesin motor domain"/>
    <property type="match status" value="1"/>
</dbReference>
<keyword evidence="6" id="KW-0206">Cytoskeleton</keyword>
<sequence>MYVRVTSLFISVSFGRKYLNTVRRSNFDYVLLDERKTLAIFFLDVIEMSESVKVAVRCRPISNKELQQGCQNVVTIDSLTKSCTLESCGGGSGKIYQFDAAFSPSASTESVYENVGSVIVEAVLEGYNGTVFAYGQTGCGKSFTMRGFIERALEHLFEATSTASSETRYLALLSYLEIYNERLRDLLQDDTGETLTLKEDPTKGTYVAGGLREVTVKDATECAALVQQGDQRRAAAATKMNAASSRSHAVLTLSLEAIAINDDDKRGNAIRRGRLHLVDLAGSERQARTGATGDRLKEAASINLSLSALGNVISALAAGNGRHVPYRDSKLTRLLRDSLGGNARTLMIACISPSDIDAEETLSTLRYAARARCIKNKPIVNEDPKDALLRQYQLELQRLRKLLDSSDQLNVGSDFQKDIEEEGESLKENQYAEEVEKLRKECENSNLSAQKLKEELEALKSRYESGLNVTNNVDKIENLNQGDQEMDESDKERIERRRKKREAALQDVLKRLEKLTIGGEEIGNIELKRRREKRRKKLEVLVGALEANDANGSVFQVYGQLRSTEDALKRMAKRVKQLEAEATDLQASWDAERRELLRRELLTSQVCDLMIPYLRPGCPFRDIAAIRAAATWCDELGRWRLPDVSPHIPLPPAAPVTRGDVLHSTGISSKADLNNNSNNSGNNDEDESDQDNDNEGNSKSMENKKGWDIVDTYFRRSRVNTLLAHAREAKTFEPGNRLSRSGGSEDSMPIAGSGGHLQLNALNLQSSAPVLGDSPNLRKSTIRGGWIHDEQSNRPIYNTFINTTKKPPPRILEALPSYPHDDMPSKSPVRPGKEELKISERGVPPKLLRNNDTFSCHHPFHVEHACSPTY</sequence>
<dbReference type="InterPro" id="IPR001752">
    <property type="entry name" value="Kinesin_motor_dom"/>
</dbReference>
<dbReference type="OrthoDB" id="3176171at2759"/>
<dbReference type="FunFam" id="3.40.850.10:FF:000082">
    <property type="entry name" value="OSM3-like kinesin"/>
    <property type="match status" value="1"/>
</dbReference>
<dbReference type="InterPro" id="IPR027640">
    <property type="entry name" value="Kinesin-like_fam"/>
</dbReference>
<evidence type="ECO:0000259" key="11">
    <source>
        <dbReference type="PROSITE" id="PS50067"/>
    </source>
</evidence>
<keyword evidence="8" id="KW-0493">Microtubule</keyword>
<evidence type="ECO:0000256" key="3">
    <source>
        <dbReference type="ARBA" id="ARBA00022741"/>
    </source>
</evidence>
<feature type="domain" description="Kinesin motor" evidence="11">
    <location>
        <begin position="51"/>
        <end position="374"/>
    </location>
</feature>
<evidence type="ECO:0000256" key="8">
    <source>
        <dbReference type="RuleBase" id="RU000394"/>
    </source>
</evidence>
<gene>
    <name evidence="12" type="ORF">EAG_10360</name>
</gene>
<dbReference type="SUPFAM" id="SSF52540">
    <property type="entry name" value="P-loop containing nucleoside triphosphate hydrolases"/>
    <property type="match status" value="1"/>
</dbReference>
<dbReference type="PANTHER" id="PTHR47969">
    <property type="entry name" value="CHROMOSOME-ASSOCIATED KINESIN KIF4A-RELATED"/>
    <property type="match status" value="1"/>
</dbReference>
<dbReference type="SMART" id="SM00129">
    <property type="entry name" value="KISc"/>
    <property type="match status" value="1"/>
</dbReference>
<evidence type="ECO:0000256" key="4">
    <source>
        <dbReference type="ARBA" id="ARBA00022840"/>
    </source>
</evidence>
<comment type="subcellular location">
    <subcellularLocation>
        <location evidence="1">Cytoplasm</location>
        <location evidence="1">Cytoskeleton</location>
    </subcellularLocation>
</comment>
<dbReference type="GO" id="GO:0007052">
    <property type="term" value="P:mitotic spindle organization"/>
    <property type="evidence" value="ECO:0007669"/>
    <property type="project" value="TreeGrafter"/>
</dbReference>
<dbReference type="GO" id="GO:0008017">
    <property type="term" value="F:microtubule binding"/>
    <property type="evidence" value="ECO:0007669"/>
    <property type="project" value="InterPro"/>
</dbReference>
<comment type="similarity">
    <text evidence="7 8">Belongs to the TRAFAC class myosin-kinesin ATPase superfamily. Kinesin family.</text>
</comment>
<keyword evidence="3 7" id="KW-0547">Nucleotide-binding</keyword>
<dbReference type="Pfam" id="PF00225">
    <property type="entry name" value="Kinesin"/>
    <property type="match status" value="1"/>
</dbReference>
<protein>
    <recommendedName>
        <fullName evidence="8">Kinesin-like protein</fullName>
    </recommendedName>
</protein>
<evidence type="ECO:0000313" key="13">
    <source>
        <dbReference type="Proteomes" id="UP000000311"/>
    </source>
</evidence>
<dbReference type="GO" id="GO:0003777">
    <property type="term" value="F:microtubule motor activity"/>
    <property type="evidence" value="ECO:0007669"/>
    <property type="project" value="InterPro"/>
</dbReference>
<feature type="region of interest" description="Disordered" evidence="10">
    <location>
        <begin position="733"/>
        <end position="754"/>
    </location>
</feature>
<evidence type="ECO:0000256" key="5">
    <source>
        <dbReference type="ARBA" id="ARBA00023054"/>
    </source>
</evidence>
<keyword evidence="4 7" id="KW-0067">ATP-binding</keyword>
<dbReference type="InterPro" id="IPR036961">
    <property type="entry name" value="Kinesin_motor_dom_sf"/>
</dbReference>
<dbReference type="PROSITE" id="PS00411">
    <property type="entry name" value="KINESIN_MOTOR_1"/>
    <property type="match status" value="1"/>
</dbReference>
<feature type="binding site" evidence="7">
    <location>
        <begin position="135"/>
        <end position="142"/>
    </location>
    <ligand>
        <name>ATP</name>
        <dbReference type="ChEBI" id="CHEBI:30616"/>
    </ligand>
</feature>
<name>E2ADM5_CAMFO</name>
<evidence type="ECO:0000256" key="2">
    <source>
        <dbReference type="ARBA" id="ARBA00022490"/>
    </source>
</evidence>
<feature type="region of interest" description="Disordered" evidence="10">
    <location>
        <begin position="666"/>
        <end position="703"/>
    </location>
</feature>
<dbReference type="GO" id="GO:0005524">
    <property type="term" value="F:ATP binding"/>
    <property type="evidence" value="ECO:0007669"/>
    <property type="project" value="UniProtKB-UniRule"/>
</dbReference>
<dbReference type="InterPro" id="IPR019821">
    <property type="entry name" value="Kinesin_motor_CS"/>
</dbReference>
<keyword evidence="7 8" id="KW-0505">Motor protein</keyword>
<feature type="coiled-coil region" evidence="9">
    <location>
        <begin position="561"/>
        <end position="595"/>
    </location>
</feature>
<evidence type="ECO:0000256" key="7">
    <source>
        <dbReference type="PROSITE-ProRule" id="PRU00283"/>
    </source>
</evidence>
<feature type="compositionally biased region" description="Acidic residues" evidence="10">
    <location>
        <begin position="683"/>
        <end position="694"/>
    </location>
</feature>
<dbReference type="GO" id="GO:0007018">
    <property type="term" value="P:microtubule-based movement"/>
    <property type="evidence" value="ECO:0007669"/>
    <property type="project" value="InterPro"/>
</dbReference>
<evidence type="ECO:0000256" key="10">
    <source>
        <dbReference type="SAM" id="MobiDB-lite"/>
    </source>
</evidence>
<reference evidence="12 13" key="1">
    <citation type="journal article" date="2010" name="Science">
        <title>Genomic comparison of the ants Camponotus floridanus and Harpegnathos saltator.</title>
        <authorList>
            <person name="Bonasio R."/>
            <person name="Zhang G."/>
            <person name="Ye C."/>
            <person name="Mutti N.S."/>
            <person name="Fang X."/>
            <person name="Qin N."/>
            <person name="Donahue G."/>
            <person name="Yang P."/>
            <person name="Li Q."/>
            <person name="Li C."/>
            <person name="Zhang P."/>
            <person name="Huang Z."/>
            <person name="Berger S.L."/>
            <person name="Reinberg D."/>
            <person name="Wang J."/>
            <person name="Liebig J."/>
        </authorList>
    </citation>
    <scope>NUCLEOTIDE SEQUENCE [LARGE SCALE GENOMIC DNA]</scope>
    <source>
        <strain evidence="13">C129</strain>
    </source>
</reference>
<dbReference type="STRING" id="104421.E2ADM5"/>
<dbReference type="AlphaFoldDB" id="E2ADM5"/>
<keyword evidence="5 9" id="KW-0175">Coiled coil</keyword>
<evidence type="ECO:0000256" key="9">
    <source>
        <dbReference type="SAM" id="Coils"/>
    </source>
</evidence>
<dbReference type="GO" id="GO:0051231">
    <property type="term" value="P:spindle elongation"/>
    <property type="evidence" value="ECO:0007669"/>
    <property type="project" value="TreeGrafter"/>
</dbReference>
<dbReference type="PROSITE" id="PS50067">
    <property type="entry name" value="KINESIN_MOTOR_2"/>
    <property type="match status" value="1"/>
</dbReference>
<evidence type="ECO:0000256" key="6">
    <source>
        <dbReference type="ARBA" id="ARBA00023212"/>
    </source>
</evidence>
<organism evidence="13">
    <name type="scientific">Camponotus floridanus</name>
    <name type="common">Florida carpenter ant</name>
    <dbReference type="NCBI Taxonomy" id="104421"/>
    <lineage>
        <taxon>Eukaryota</taxon>
        <taxon>Metazoa</taxon>
        <taxon>Ecdysozoa</taxon>
        <taxon>Arthropoda</taxon>
        <taxon>Hexapoda</taxon>
        <taxon>Insecta</taxon>
        <taxon>Pterygota</taxon>
        <taxon>Neoptera</taxon>
        <taxon>Endopterygota</taxon>
        <taxon>Hymenoptera</taxon>
        <taxon>Apocrita</taxon>
        <taxon>Aculeata</taxon>
        <taxon>Formicoidea</taxon>
        <taxon>Formicidae</taxon>
        <taxon>Formicinae</taxon>
        <taxon>Camponotus</taxon>
    </lineage>
</organism>
<keyword evidence="2" id="KW-0963">Cytoplasm</keyword>
<dbReference type="PRINTS" id="PR00380">
    <property type="entry name" value="KINESINHEAVY"/>
</dbReference>
<dbReference type="Proteomes" id="UP000000311">
    <property type="component" value="Unassembled WGS sequence"/>
</dbReference>
<evidence type="ECO:0000313" key="12">
    <source>
        <dbReference type="EMBL" id="EFN68387.1"/>
    </source>
</evidence>
<dbReference type="InterPro" id="IPR027417">
    <property type="entry name" value="P-loop_NTPase"/>
</dbReference>
<dbReference type="GO" id="GO:0005874">
    <property type="term" value="C:microtubule"/>
    <property type="evidence" value="ECO:0007669"/>
    <property type="project" value="UniProtKB-KW"/>
</dbReference>
<dbReference type="GO" id="GO:0005875">
    <property type="term" value="C:microtubule associated complex"/>
    <property type="evidence" value="ECO:0007669"/>
    <property type="project" value="TreeGrafter"/>
</dbReference>
<dbReference type="EMBL" id="GL438820">
    <property type="protein sequence ID" value="EFN68387.1"/>
    <property type="molecule type" value="Genomic_DNA"/>
</dbReference>